<evidence type="ECO:0000256" key="1">
    <source>
        <dbReference type="SAM" id="MobiDB-lite"/>
    </source>
</evidence>
<protein>
    <submittedName>
        <fullName evidence="2">Uncharacterized protein</fullName>
    </submittedName>
</protein>
<feature type="region of interest" description="Disordered" evidence="1">
    <location>
        <begin position="90"/>
        <end position="110"/>
    </location>
</feature>
<accession>A0A5E6XRW4</accession>
<dbReference type="AlphaFoldDB" id="A0A5E6XRW4"/>
<dbReference type="Proteomes" id="UP000344274">
    <property type="component" value="Unassembled WGS sequence"/>
</dbReference>
<reference evidence="2 3" key="1">
    <citation type="submission" date="2019-09" db="EMBL/GenBank/DDBJ databases">
        <authorList>
            <person name="Chandra G."/>
            <person name="Truman W A."/>
        </authorList>
    </citation>
    <scope>NUCLEOTIDE SEQUENCE [LARGE SCALE GENOMIC DNA]</scope>
    <source>
        <strain evidence="2">PS673</strain>
    </source>
</reference>
<gene>
    <name evidence="2" type="ORF">PS673_05544</name>
</gene>
<sequence>MADTVALQGHGQLFHFFGEQRRAVELDHLQTAMNLVDARKACIQRLRRLRVIEQVFNRVMSLFQRFGNLALDPLEGHIVVPITHNHSNHNSDTHGRFKLCPQPAPWHPAR</sequence>
<dbReference type="EMBL" id="CABVHB010000085">
    <property type="protein sequence ID" value="VVN43425.1"/>
    <property type="molecule type" value="Genomic_DNA"/>
</dbReference>
<organism evidence="2 3">
    <name type="scientific">Pseudomonas fluorescens</name>
    <dbReference type="NCBI Taxonomy" id="294"/>
    <lineage>
        <taxon>Bacteria</taxon>
        <taxon>Pseudomonadati</taxon>
        <taxon>Pseudomonadota</taxon>
        <taxon>Gammaproteobacteria</taxon>
        <taxon>Pseudomonadales</taxon>
        <taxon>Pseudomonadaceae</taxon>
        <taxon>Pseudomonas</taxon>
    </lineage>
</organism>
<evidence type="ECO:0000313" key="3">
    <source>
        <dbReference type="Proteomes" id="UP000344274"/>
    </source>
</evidence>
<name>A0A5E6XRW4_PSEFL</name>
<evidence type="ECO:0000313" key="2">
    <source>
        <dbReference type="EMBL" id="VVN43425.1"/>
    </source>
</evidence>
<proteinExistence type="predicted"/>